<reference evidence="1 2" key="1">
    <citation type="submission" date="2019-05" db="EMBL/GenBank/DDBJ databases">
        <title>Another draft genome of Portunus trituberculatus and its Hox gene families provides insights of decapod evolution.</title>
        <authorList>
            <person name="Jeong J.-H."/>
            <person name="Song I."/>
            <person name="Kim S."/>
            <person name="Choi T."/>
            <person name="Kim D."/>
            <person name="Ryu S."/>
            <person name="Kim W."/>
        </authorList>
    </citation>
    <scope>NUCLEOTIDE SEQUENCE [LARGE SCALE GENOMIC DNA]</scope>
    <source>
        <tissue evidence="1">Muscle</tissue>
    </source>
</reference>
<dbReference type="Proteomes" id="UP000324222">
    <property type="component" value="Unassembled WGS sequence"/>
</dbReference>
<sequence length="113" mass="13051">MELARDRGMRMLYENIHGKVWKALEEGKEREDPSLVLARADSSSSTALHKATCWRFFATFLVQGKHFSNQIRHYGPLNTEATRQTRRASKRHNSVRVAVVHHGEAFVGPQRYM</sequence>
<dbReference type="AlphaFoldDB" id="A0A5B7D2K3"/>
<accession>A0A5B7D2K3</accession>
<dbReference type="EMBL" id="VSRR010000449">
    <property type="protein sequence ID" value="MPC15708.1"/>
    <property type="molecule type" value="Genomic_DNA"/>
</dbReference>
<name>A0A5B7D2K3_PORTR</name>
<evidence type="ECO:0000313" key="2">
    <source>
        <dbReference type="Proteomes" id="UP000324222"/>
    </source>
</evidence>
<keyword evidence="2" id="KW-1185">Reference proteome</keyword>
<comment type="caution">
    <text evidence="1">The sequence shown here is derived from an EMBL/GenBank/DDBJ whole genome shotgun (WGS) entry which is preliminary data.</text>
</comment>
<gene>
    <name evidence="1" type="ORF">E2C01_008507</name>
</gene>
<proteinExistence type="predicted"/>
<organism evidence="1 2">
    <name type="scientific">Portunus trituberculatus</name>
    <name type="common">Swimming crab</name>
    <name type="synonym">Neptunus trituberculatus</name>
    <dbReference type="NCBI Taxonomy" id="210409"/>
    <lineage>
        <taxon>Eukaryota</taxon>
        <taxon>Metazoa</taxon>
        <taxon>Ecdysozoa</taxon>
        <taxon>Arthropoda</taxon>
        <taxon>Crustacea</taxon>
        <taxon>Multicrustacea</taxon>
        <taxon>Malacostraca</taxon>
        <taxon>Eumalacostraca</taxon>
        <taxon>Eucarida</taxon>
        <taxon>Decapoda</taxon>
        <taxon>Pleocyemata</taxon>
        <taxon>Brachyura</taxon>
        <taxon>Eubrachyura</taxon>
        <taxon>Portunoidea</taxon>
        <taxon>Portunidae</taxon>
        <taxon>Portuninae</taxon>
        <taxon>Portunus</taxon>
    </lineage>
</organism>
<protein>
    <submittedName>
        <fullName evidence="1">Uncharacterized protein</fullName>
    </submittedName>
</protein>
<evidence type="ECO:0000313" key="1">
    <source>
        <dbReference type="EMBL" id="MPC15708.1"/>
    </source>
</evidence>